<protein>
    <submittedName>
        <fullName evidence="1">Uncharacterized protein</fullName>
    </submittedName>
</protein>
<dbReference type="EMBL" id="BLAJ01000001">
    <property type="protein sequence ID" value="GES47559.1"/>
    <property type="molecule type" value="Genomic_DNA"/>
</dbReference>
<sequence>MIERSEIAERRMRGLSGNDGKLHHVRSNVLKWKARETCPNRQPAALAPPSLTRVSNLLSILGMLSG</sequence>
<keyword evidence="2" id="KW-1185">Reference proteome</keyword>
<dbReference type="Proteomes" id="UP000390335">
    <property type="component" value="Unassembled WGS sequence"/>
</dbReference>
<comment type="caution">
    <text evidence="1">The sequence shown here is derived from an EMBL/GenBank/DDBJ whole genome shotgun (WGS) entry which is preliminary data.</text>
</comment>
<evidence type="ECO:0000313" key="2">
    <source>
        <dbReference type="Proteomes" id="UP000390335"/>
    </source>
</evidence>
<accession>A0ABQ0YWZ3</accession>
<gene>
    <name evidence="1" type="ORF">RsS93_01730</name>
</gene>
<organism evidence="1 2">
    <name type="scientific">Rhizobium dioscoreae</name>
    <dbReference type="NCBI Taxonomy" id="2653122"/>
    <lineage>
        <taxon>Bacteria</taxon>
        <taxon>Pseudomonadati</taxon>
        <taxon>Pseudomonadota</taxon>
        <taxon>Alphaproteobacteria</taxon>
        <taxon>Hyphomicrobiales</taxon>
        <taxon>Rhizobiaceae</taxon>
        <taxon>Rhizobium/Agrobacterium group</taxon>
        <taxon>Rhizobium</taxon>
    </lineage>
</organism>
<evidence type="ECO:0000313" key="1">
    <source>
        <dbReference type="EMBL" id="GES47559.1"/>
    </source>
</evidence>
<reference evidence="1 2" key="1">
    <citation type="journal article" date="2020" name="Genome Biol. Evol.">
        <title>Rhizobium dioscoreae sp. nov., a plant growth-promoting bacterium isolated from yam (Dioscorea species).</title>
        <authorList>
            <person name="Ouyabe M."/>
            <person name="Tanaka N."/>
            <person name="Shiwa Y."/>
            <person name="Fujita N."/>
            <person name="Kikuno H."/>
            <person name="Babil P."/>
            <person name="Shiwachi H."/>
        </authorList>
    </citation>
    <scope>NUCLEOTIDE SEQUENCE [LARGE SCALE GENOMIC DNA]</scope>
    <source>
        <strain evidence="1 2">S-93</strain>
    </source>
</reference>
<proteinExistence type="predicted"/>
<name>A0ABQ0YWZ3_9HYPH</name>